<name>A0A840MPP3_9PROT</name>
<dbReference type="Proteomes" id="UP000575898">
    <property type="component" value="Unassembled WGS sequence"/>
</dbReference>
<keyword evidence="2" id="KW-1185">Reference proteome</keyword>
<evidence type="ECO:0000313" key="2">
    <source>
        <dbReference type="Proteomes" id="UP000575898"/>
    </source>
</evidence>
<dbReference type="AlphaFoldDB" id="A0A840MPP3"/>
<feature type="non-terminal residue" evidence="1">
    <location>
        <position position="1"/>
    </location>
</feature>
<evidence type="ECO:0000313" key="1">
    <source>
        <dbReference type="EMBL" id="MBB5020608.1"/>
    </source>
</evidence>
<evidence type="ECO:0008006" key="3">
    <source>
        <dbReference type="Google" id="ProtNLM"/>
    </source>
</evidence>
<gene>
    <name evidence="1" type="ORF">HNQ59_003933</name>
</gene>
<dbReference type="EMBL" id="JACHHY010000055">
    <property type="protein sequence ID" value="MBB5020608.1"/>
    <property type="molecule type" value="Genomic_DNA"/>
</dbReference>
<sequence>SPAPYETVPVTVKQPVAGLGLTAAERDAILAAGKGPRVGGSEVVPNTVAIGADSTTAAFDGALYPQDKLRQLVSYLDKRGVRVYGTNSNPRFDAKWDGTGTMYLPENPTALQVKHELSHYLDLRNQIKAADDVRSGVQAYVDMGRVGREEAVLNRLQGNRIWQQLNDAEKNFSIDYVNRLKKEAGQ</sequence>
<protein>
    <recommendedName>
        <fullName evidence="3">Tox-MPTase4 domain-containing protein</fullName>
    </recommendedName>
</protein>
<accession>A0A840MPP3</accession>
<organism evidence="1 2">
    <name type="scientific">Chitinivorax tropicus</name>
    <dbReference type="NCBI Taxonomy" id="714531"/>
    <lineage>
        <taxon>Bacteria</taxon>
        <taxon>Pseudomonadati</taxon>
        <taxon>Pseudomonadota</taxon>
        <taxon>Betaproteobacteria</taxon>
        <taxon>Chitinivorax</taxon>
    </lineage>
</organism>
<proteinExistence type="predicted"/>
<comment type="caution">
    <text evidence="1">The sequence shown here is derived from an EMBL/GenBank/DDBJ whole genome shotgun (WGS) entry which is preliminary data.</text>
</comment>
<reference evidence="1 2" key="1">
    <citation type="submission" date="2020-08" db="EMBL/GenBank/DDBJ databases">
        <title>Genomic Encyclopedia of Type Strains, Phase IV (KMG-IV): sequencing the most valuable type-strain genomes for metagenomic binning, comparative biology and taxonomic classification.</title>
        <authorList>
            <person name="Goeker M."/>
        </authorList>
    </citation>
    <scope>NUCLEOTIDE SEQUENCE [LARGE SCALE GENOMIC DNA]</scope>
    <source>
        <strain evidence="1 2">DSM 27165</strain>
    </source>
</reference>
<dbReference type="RefSeq" id="WP_425491411.1">
    <property type="nucleotide sequence ID" value="NZ_JACHHY010000055.1"/>
</dbReference>